<name>A0A835BUA1_9POAL</name>
<evidence type="ECO:0000256" key="1">
    <source>
        <dbReference type="SAM" id="MobiDB-lite"/>
    </source>
</evidence>
<evidence type="ECO:0000313" key="3">
    <source>
        <dbReference type="Proteomes" id="UP000636709"/>
    </source>
</evidence>
<accession>A0A835BUA1</accession>
<dbReference type="EMBL" id="JACEFO010001748">
    <property type="protein sequence ID" value="KAF8711553.1"/>
    <property type="molecule type" value="Genomic_DNA"/>
</dbReference>
<sequence>MKTLLEEELRNRPIGGEEEEDMDIVDEEEADLDTMRVYRRGWEQSFGGSYGSFQDKSTLICSLSLLASLGPMRYTEGAIPEDASCESAVQIFSVQVTELKDGLK</sequence>
<dbReference type="Proteomes" id="UP000636709">
    <property type="component" value="Unassembled WGS sequence"/>
</dbReference>
<comment type="caution">
    <text evidence="2">The sequence shown here is derived from an EMBL/GenBank/DDBJ whole genome shotgun (WGS) entry which is preliminary data.</text>
</comment>
<keyword evidence="3" id="KW-1185">Reference proteome</keyword>
<dbReference type="OrthoDB" id="694001at2759"/>
<organism evidence="2 3">
    <name type="scientific">Digitaria exilis</name>
    <dbReference type="NCBI Taxonomy" id="1010633"/>
    <lineage>
        <taxon>Eukaryota</taxon>
        <taxon>Viridiplantae</taxon>
        <taxon>Streptophyta</taxon>
        <taxon>Embryophyta</taxon>
        <taxon>Tracheophyta</taxon>
        <taxon>Spermatophyta</taxon>
        <taxon>Magnoliopsida</taxon>
        <taxon>Liliopsida</taxon>
        <taxon>Poales</taxon>
        <taxon>Poaceae</taxon>
        <taxon>PACMAD clade</taxon>
        <taxon>Panicoideae</taxon>
        <taxon>Panicodae</taxon>
        <taxon>Paniceae</taxon>
        <taxon>Anthephorinae</taxon>
        <taxon>Digitaria</taxon>
    </lineage>
</organism>
<evidence type="ECO:0000313" key="2">
    <source>
        <dbReference type="EMBL" id="KAF8711553.1"/>
    </source>
</evidence>
<reference evidence="2" key="1">
    <citation type="submission" date="2020-07" db="EMBL/GenBank/DDBJ databases">
        <title>Genome sequence and genetic diversity analysis of an under-domesticated orphan crop, white fonio (Digitaria exilis).</title>
        <authorList>
            <person name="Bennetzen J.L."/>
            <person name="Chen S."/>
            <person name="Ma X."/>
            <person name="Wang X."/>
            <person name="Yssel A.E.J."/>
            <person name="Chaluvadi S.R."/>
            <person name="Johnson M."/>
            <person name="Gangashetty P."/>
            <person name="Hamidou F."/>
            <person name="Sanogo M.D."/>
            <person name="Zwaenepoel A."/>
            <person name="Wallace J."/>
            <person name="Van De Peer Y."/>
            <person name="Van Deynze A."/>
        </authorList>
    </citation>
    <scope>NUCLEOTIDE SEQUENCE</scope>
    <source>
        <tissue evidence="2">Leaves</tissue>
    </source>
</reference>
<feature type="compositionally biased region" description="Acidic residues" evidence="1">
    <location>
        <begin position="16"/>
        <end position="28"/>
    </location>
</feature>
<proteinExistence type="predicted"/>
<gene>
    <name evidence="2" type="ORF">HU200_028997</name>
</gene>
<protein>
    <submittedName>
        <fullName evidence="2">Uncharacterized protein</fullName>
    </submittedName>
</protein>
<dbReference type="AlphaFoldDB" id="A0A835BUA1"/>
<feature type="region of interest" description="Disordered" evidence="1">
    <location>
        <begin position="1"/>
        <end position="28"/>
    </location>
</feature>
<feature type="compositionally biased region" description="Basic and acidic residues" evidence="1">
    <location>
        <begin position="1"/>
        <end position="11"/>
    </location>
</feature>